<dbReference type="eggNOG" id="COG1806">
    <property type="taxonomic scope" value="Bacteria"/>
</dbReference>
<dbReference type="STRING" id="1188252.A1QC_12080"/>
<dbReference type="EC" id="2.7.4.28" evidence="5"/>
<dbReference type="RefSeq" id="WP_017024087.1">
    <property type="nucleotide sequence ID" value="NZ_AJYK02000093.1"/>
</dbReference>
<comment type="catalytic activity">
    <reaction evidence="5">
        <text>[pyruvate, water dikinase]-phosphate + phosphate + H(+) = [pyruvate, water dikinase] + diphosphate</text>
        <dbReference type="Rhea" id="RHEA:48580"/>
        <dbReference type="Rhea" id="RHEA-COMP:11425"/>
        <dbReference type="Rhea" id="RHEA-COMP:11426"/>
        <dbReference type="ChEBI" id="CHEBI:15378"/>
        <dbReference type="ChEBI" id="CHEBI:33019"/>
        <dbReference type="ChEBI" id="CHEBI:43176"/>
        <dbReference type="ChEBI" id="CHEBI:43474"/>
        <dbReference type="ChEBI" id="CHEBI:68546"/>
        <dbReference type="EC" id="2.7.4.28"/>
    </reaction>
</comment>
<evidence type="ECO:0000313" key="6">
    <source>
        <dbReference type="EMBL" id="OEF23406.1"/>
    </source>
</evidence>
<dbReference type="OrthoDB" id="9782201at2"/>
<evidence type="ECO:0000256" key="1">
    <source>
        <dbReference type="ARBA" id="ARBA00022527"/>
    </source>
</evidence>
<name>A0A1E5DZK4_9VIBR</name>
<keyword evidence="1 5" id="KW-0723">Serine/threonine-protein kinase</keyword>
<comment type="function">
    <text evidence="5">Bifunctional serine/threonine kinase and phosphorylase involved in the regulation of the phosphoenolpyruvate synthase (PEPS) by catalyzing its phosphorylation/dephosphorylation.</text>
</comment>
<evidence type="ECO:0000313" key="7">
    <source>
        <dbReference type="Proteomes" id="UP000094070"/>
    </source>
</evidence>
<keyword evidence="6" id="KW-0670">Pyruvate</keyword>
<dbReference type="HAMAP" id="MF_01062">
    <property type="entry name" value="PSRP"/>
    <property type="match status" value="1"/>
</dbReference>
<dbReference type="PANTHER" id="PTHR31756:SF3">
    <property type="entry name" value="PYRUVATE, PHOSPHATE DIKINASE REGULATORY PROTEIN 1, CHLOROPLASTIC"/>
    <property type="match status" value="1"/>
</dbReference>
<feature type="binding site" evidence="5">
    <location>
        <begin position="157"/>
        <end position="164"/>
    </location>
    <ligand>
        <name>ADP</name>
        <dbReference type="ChEBI" id="CHEBI:456216"/>
    </ligand>
</feature>
<dbReference type="NCBIfam" id="NF003742">
    <property type="entry name" value="PRK05339.1"/>
    <property type="match status" value="1"/>
</dbReference>
<dbReference type="EC" id="2.7.11.33" evidence="5"/>
<dbReference type="Proteomes" id="UP000094070">
    <property type="component" value="Unassembled WGS sequence"/>
</dbReference>
<comment type="similarity">
    <text evidence="5">Belongs to the pyruvate, phosphate/water dikinase regulatory protein family. PSRP subfamily.</text>
</comment>
<evidence type="ECO:0000256" key="5">
    <source>
        <dbReference type="HAMAP-Rule" id="MF_01062"/>
    </source>
</evidence>
<dbReference type="GO" id="GO:0004674">
    <property type="term" value="F:protein serine/threonine kinase activity"/>
    <property type="evidence" value="ECO:0007669"/>
    <property type="project" value="UniProtKB-UniRule"/>
</dbReference>
<dbReference type="GO" id="GO:0005524">
    <property type="term" value="F:ATP binding"/>
    <property type="evidence" value="ECO:0007669"/>
    <property type="project" value="InterPro"/>
</dbReference>
<dbReference type="InterPro" id="IPR026530">
    <property type="entry name" value="PSRP"/>
</dbReference>
<comment type="catalytic activity">
    <reaction evidence="5">
        <text>[pyruvate, water dikinase] + ADP = [pyruvate, water dikinase]-phosphate + AMP + H(+)</text>
        <dbReference type="Rhea" id="RHEA:46020"/>
        <dbReference type="Rhea" id="RHEA-COMP:11425"/>
        <dbReference type="Rhea" id="RHEA-COMP:11426"/>
        <dbReference type="ChEBI" id="CHEBI:15378"/>
        <dbReference type="ChEBI" id="CHEBI:43176"/>
        <dbReference type="ChEBI" id="CHEBI:68546"/>
        <dbReference type="ChEBI" id="CHEBI:456215"/>
        <dbReference type="ChEBI" id="CHEBI:456216"/>
        <dbReference type="EC" id="2.7.11.33"/>
    </reaction>
</comment>
<organism evidence="6 7">
    <name type="scientific">Vibrio rumoiensis 1S-45</name>
    <dbReference type="NCBI Taxonomy" id="1188252"/>
    <lineage>
        <taxon>Bacteria</taxon>
        <taxon>Pseudomonadati</taxon>
        <taxon>Pseudomonadota</taxon>
        <taxon>Gammaproteobacteria</taxon>
        <taxon>Vibrionales</taxon>
        <taxon>Vibrionaceae</taxon>
        <taxon>Vibrio</taxon>
    </lineage>
</organism>
<evidence type="ECO:0000256" key="2">
    <source>
        <dbReference type="ARBA" id="ARBA00022679"/>
    </source>
</evidence>
<dbReference type="GO" id="GO:0016776">
    <property type="term" value="F:phosphotransferase activity, phosphate group as acceptor"/>
    <property type="evidence" value="ECO:0007669"/>
    <property type="project" value="UniProtKB-UniRule"/>
</dbReference>
<evidence type="ECO:0000256" key="4">
    <source>
        <dbReference type="ARBA" id="ARBA00022777"/>
    </source>
</evidence>
<reference evidence="6 7" key="1">
    <citation type="journal article" date="2012" name="Science">
        <title>Ecological populations of bacteria act as socially cohesive units of antibiotic production and resistance.</title>
        <authorList>
            <person name="Cordero O.X."/>
            <person name="Wildschutte H."/>
            <person name="Kirkup B."/>
            <person name="Proehl S."/>
            <person name="Ngo L."/>
            <person name="Hussain F."/>
            <person name="Le Roux F."/>
            <person name="Mincer T."/>
            <person name="Polz M.F."/>
        </authorList>
    </citation>
    <scope>NUCLEOTIDE SEQUENCE [LARGE SCALE GENOMIC DNA]</scope>
    <source>
        <strain evidence="6 7">1S-45</strain>
    </source>
</reference>
<evidence type="ECO:0000256" key="3">
    <source>
        <dbReference type="ARBA" id="ARBA00022741"/>
    </source>
</evidence>
<proteinExistence type="inferred from homology"/>
<keyword evidence="4 5" id="KW-0418">Kinase</keyword>
<dbReference type="GO" id="GO:0043531">
    <property type="term" value="F:ADP binding"/>
    <property type="evidence" value="ECO:0007669"/>
    <property type="project" value="UniProtKB-UniRule"/>
</dbReference>
<protein>
    <recommendedName>
        <fullName evidence="5">Putative phosphoenolpyruvate synthase regulatory protein</fullName>
        <shortName evidence="5">PEP synthase regulatory protein</shortName>
        <shortName evidence="5">PSRP</shortName>
        <ecNumber evidence="5">2.7.11.33</ecNumber>
        <ecNumber evidence="5">2.7.4.28</ecNumber>
    </recommendedName>
    <alternativeName>
        <fullName evidence="5">Pyruvate, water dikinase regulatory protein</fullName>
    </alternativeName>
</protein>
<dbReference type="InterPro" id="IPR005177">
    <property type="entry name" value="Kinase-pyrophosphorylase"/>
</dbReference>
<dbReference type="AlphaFoldDB" id="A0A1E5DZK4"/>
<keyword evidence="3 5" id="KW-0547">Nucleotide-binding</keyword>
<keyword evidence="7" id="KW-1185">Reference proteome</keyword>
<dbReference type="Pfam" id="PF03618">
    <property type="entry name" value="Kinase-PPPase"/>
    <property type="match status" value="1"/>
</dbReference>
<keyword evidence="2 5" id="KW-0808">Transferase</keyword>
<dbReference type="EMBL" id="AJYK02000093">
    <property type="protein sequence ID" value="OEF23406.1"/>
    <property type="molecule type" value="Genomic_DNA"/>
</dbReference>
<gene>
    <name evidence="6" type="ORF">A1QC_12080</name>
</gene>
<comment type="caution">
    <text evidence="6">The sequence shown here is derived from an EMBL/GenBank/DDBJ whole genome shotgun (WGS) entry which is preliminary data.</text>
</comment>
<accession>A0A1E5DZK4</accession>
<dbReference type="PANTHER" id="PTHR31756">
    <property type="entry name" value="PYRUVATE, PHOSPHATE DIKINASE REGULATORY PROTEIN 1, CHLOROPLASTIC"/>
    <property type="match status" value="1"/>
</dbReference>
<sequence>MQSKTNFRDVFYISDGTAITSETLGHAVLGQFPIEIAQKTLPFVETVERAEQVKNLINQKARESNVKPLVFFSIVVPEVKLIIEQADANFYDVLNCLVEPLKHDLGLEPSPQLHRSHSIKKDAASYQNRIAAVEYTLAHDDGVSLNNLDQADIILLGVSRCGKTPTSLYLAMQFGIRAVNYPFIEDDMASLKLPKEIEPYRFKTFGLTIDTERLMAIRHERYANSDYASQEQCEKELNRVESLFRREAIPYLNTTTLSVEEISTRLLELSGLKRSMW</sequence>